<dbReference type="SUPFAM" id="SSF51735">
    <property type="entry name" value="NAD(P)-binding Rossmann-fold domains"/>
    <property type="match status" value="1"/>
</dbReference>
<evidence type="ECO:0000313" key="2">
    <source>
        <dbReference type="Proteomes" id="UP001139648"/>
    </source>
</evidence>
<comment type="caution">
    <text evidence="1">The sequence shown here is derived from an EMBL/GenBank/DDBJ whole genome shotgun (WGS) entry which is preliminary data.</text>
</comment>
<dbReference type="InterPro" id="IPR036291">
    <property type="entry name" value="NAD(P)-bd_dom_sf"/>
</dbReference>
<dbReference type="PANTHER" id="PTHR14097">
    <property type="entry name" value="OXIDOREDUCTASE HTATIP2"/>
    <property type="match status" value="1"/>
</dbReference>
<reference evidence="1" key="1">
    <citation type="submission" date="2022-06" db="EMBL/GenBank/DDBJ databases">
        <title>Sequencing the genomes of 1000 actinobacteria strains.</title>
        <authorList>
            <person name="Klenk H.-P."/>
        </authorList>
    </citation>
    <scope>NUCLEOTIDE SEQUENCE</scope>
    <source>
        <strain evidence="1">DSM 46694</strain>
    </source>
</reference>
<sequence length="216" mass="23138">MRVILFGATGMIGRGVLRECLLDGRVTAVLAVGRAPAGVAHGKLREILHDDLLDLAPVEGELGGYDACFFCLGVSSAGMREQDYRRITYDFTLSAGGTLARLSPGSTFVYVSGAGADARGRAMWARVKGETENALLALPLEAYVFRPGYVQPMHGVRSRTRLYQAAYVITRPLFPVLRRLVAGGVTTTEQVGRAMITVAERGAAKRILGPADINAL</sequence>
<dbReference type="Proteomes" id="UP001139648">
    <property type="component" value="Unassembled WGS sequence"/>
</dbReference>
<dbReference type="EMBL" id="JAMZEB010000002">
    <property type="protein sequence ID" value="MCP2354962.1"/>
    <property type="molecule type" value="Genomic_DNA"/>
</dbReference>
<name>A0A9X2G9M2_9ACTN</name>
<accession>A0A9X2G9M2</accession>
<keyword evidence="2" id="KW-1185">Reference proteome</keyword>
<dbReference type="PANTHER" id="PTHR14097:SF8">
    <property type="entry name" value="NAD(P)-BINDING DOMAIN-CONTAINING PROTEIN"/>
    <property type="match status" value="1"/>
</dbReference>
<dbReference type="Gene3D" id="3.40.50.720">
    <property type="entry name" value="NAD(P)-binding Rossmann-like Domain"/>
    <property type="match status" value="1"/>
</dbReference>
<proteinExistence type="predicted"/>
<evidence type="ECO:0000313" key="1">
    <source>
        <dbReference type="EMBL" id="MCP2354962.1"/>
    </source>
</evidence>
<gene>
    <name evidence="1" type="ORF">HD597_001982</name>
</gene>
<protein>
    <submittedName>
        <fullName evidence="1">Uncharacterized protein YbjT (DUF2867 family)</fullName>
    </submittedName>
</protein>
<dbReference type="AlphaFoldDB" id="A0A9X2G9M2"/>
<dbReference type="RefSeq" id="WP_253741640.1">
    <property type="nucleotide sequence ID" value="NZ_BAABKA010000056.1"/>
</dbReference>
<organism evidence="1 2">
    <name type="scientific">Nonomuraea thailandensis</name>
    <dbReference type="NCBI Taxonomy" id="1188745"/>
    <lineage>
        <taxon>Bacteria</taxon>
        <taxon>Bacillati</taxon>
        <taxon>Actinomycetota</taxon>
        <taxon>Actinomycetes</taxon>
        <taxon>Streptosporangiales</taxon>
        <taxon>Streptosporangiaceae</taxon>
        <taxon>Nonomuraea</taxon>
    </lineage>
</organism>